<reference evidence="2 3" key="1">
    <citation type="submission" date="2020-11" db="EMBL/GenBank/DDBJ databases">
        <title>Taxonomic evaluation of the Bacillus sporothermodurans group of bacteria based on whole genome sequences.</title>
        <authorList>
            <person name="Fiedler G."/>
            <person name="Herbstmann A.-D."/>
            <person name="Doll E."/>
            <person name="Wenning M."/>
            <person name="Brinks E."/>
            <person name="Kabisch J."/>
            <person name="Breitenwieser F."/>
            <person name="Lappann M."/>
            <person name="Boehnlein C."/>
            <person name="Franz C."/>
        </authorList>
    </citation>
    <scope>NUCLEOTIDE SEQUENCE [LARGE SCALE GENOMIC DNA]</scope>
    <source>
        <strain evidence="2 3">JCM 19841</strain>
    </source>
</reference>
<evidence type="ECO:0000313" key="2">
    <source>
        <dbReference type="EMBL" id="QQZ11381.1"/>
    </source>
</evidence>
<feature type="transmembrane region" description="Helical" evidence="1">
    <location>
        <begin position="65"/>
        <end position="85"/>
    </location>
</feature>
<evidence type="ECO:0000256" key="1">
    <source>
        <dbReference type="SAM" id="Phobius"/>
    </source>
</evidence>
<accession>A0ABX7E7Z3</accession>
<keyword evidence="1" id="KW-0472">Membrane</keyword>
<dbReference type="EMBL" id="CP065425">
    <property type="protein sequence ID" value="QQZ11381.1"/>
    <property type="molecule type" value="Genomic_DNA"/>
</dbReference>
<gene>
    <name evidence="2" type="ORF">I5776_02700</name>
</gene>
<feature type="transmembrane region" description="Helical" evidence="1">
    <location>
        <begin position="6"/>
        <end position="23"/>
    </location>
</feature>
<keyword evidence="1" id="KW-0812">Transmembrane</keyword>
<keyword evidence="3" id="KW-1185">Reference proteome</keyword>
<evidence type="ECO:0000313" key="3">
    <source>
        <dbReference type="Proteomes" id="UP000595691"/>
    </source>
</evidence>
<name>A0ABX7E7Z3_9BACI</name>
<dbReference type="Proteomes" id="UP000595691">
    <property type="component" value="Chromosome"/>
</dbReference>
<keyword evidence="1" id="KW-1133">Transmembrane helix</keyword>
<protein>
    <submittedName>
        <fullName evidence="2">Transposase</fullName>
    </submittedName>
</protein>
<sequence length="100" mass="11341">MSILLVLASIVLPITMYILQHYWNILRKIFNWIAFLSFLIFGNISSLSILGIIENKTVFMTTIHAVFLNPSFLMTGGYIGIYILYQLLMIRKQGGVISGP</sequence>
<proteinExistence type="predicted"/>
<organism evidence="2 3">
    <name type="scientific">Heyndrickxia vini</name>
    <dbReference type="NCBI Taxonomy" id="1476025"/>
    <lineage>
        <taxon>Bacteria</taxon>
        <taxon>Bacillati</taxon>
        <taxon>Bacillota</taxon>
        <taxon>Bacilli</taxon>
        <taxon>Bacillales</taxon>
        <taxon>Bacillaceae</taxon>
        <taxon>Heyndrickxia</taxon>
    </lineage>
</organism>
<feature type="transmembrane region" description="Helical" evidence="1">
    <location>
        <begin position="30"/>
        <end position="53"/>
    </location>
</feature>